<evidence type="ECO:0000313" key="2">
    <source>
        <dbReference type="Proteomes" id="UP000199495"/>
    </source>
</evidence>
<dbReference type="OrthoDB" id="8368687at2"/>
<gene>
    <name evidence="1" type="ORF">SAMN04487974_101760</name>
</gene>
<dbReference type="RefSeq" id="WP_143009302.1">
    <property type="nucleotide sequence ID" value="NZ_FNCS01000001.1"/>
</dbReference>
<accession>A0A1G7SVS8</accession>
<sequence length="209" mass="21501">MVRFSKMMQALGAGLAAIALTVSVALGDDIISLYDQPAPGWYDVPVTEGGIALLESVKSALSPFTSEGAPNTTMINQLGDDLFAQSGITGNSNLSYINQTGTNNRAVQAMVGNGNALLLHQGGENNTVLQASIGNDNLQMVGVEGNSNEVAYIQAGNDLAGAISVGGVNSSVLAVQTQASGSYLMPTGIGGLQNHVVVIVPGRMYIFDK</sequence>
<proteinExistence type="predicted"/>
<dbReference type="EMBL" id="FNCS01000001">
    <property type="protein sequence ID" value="SDG27153.1"/>
    <property type="molecule type" value="Genomic_DNA"/>
</dbReference>
<evidence type="ECO:0008006" key="3">
    <source>
        <dbReference type="Google" id="ProtNLM"/>
    </source>
</evidence>
<protein>
    <recommendedName>
        <fullName evidence="3">Curlin associated repeat-containing protein</fullName>
    </recommendedName>
</protein>
<evidence type="ECO:0000313" key="1">
    <source>
        <dbReference type="EMBL" id="SDG27153.1"/>
    </source>
</evidence>
<reference evidence="1 2" key="1">
    <citation type="submission" date="2016-10" db="EMBL/GenBank/DDBJ databases">
        <authorList>
            <person name="de Groot N.N."/>
        </authorList>
    </citation>
    <scope>NUCLEOTIDE SEQUENCE [LARGE SCALE GENOMIC DNA]</scope>
    <source>
        <strain evidence="1 2">CGMCC 1.10267</strain>
    </source>
</reference>
<name>A0A1G7SVS8_9HYPH</name>
<dbReference type="Proteomes" id="UP000199495">
    <property type="component" value="Unassembled WGS sequence"/>
</dbReference>
<dbReference type="AlphaFoldDB" id="A0A1G7SVS8"/>
<dbReference type="STRING" id="440168.SAMN04487974_101760"/>
<keyword evidence="2" id="KW-1185">Reference proteome</keyword>
<organism evidence="1 2">
    <name type="scientific">Pelagibacterium luteolum</name>
    <dbReference type="NCBI Taxonomy" id="440168"/>
    <lineage>
        <taxon>Bacteria</taxon>
        <taxon>Pseudomonadati</taxon>
        <taxon>Pseudomonadota</taxon>
        <taxon>Alphaproteobacteria</taxon>
        <taxon>Hyphomicrobiales</taxon>
        <taxon>Devosiaceae</taxon>
        <taxon>Pelagibacterium</taxon>
    </lineage>
</organism>